<dbReference type="GO" id="GO:0005737">
    <property type="term" value="C:cytoplasm"/>
    <property type="evidence" value="ECO:0007669"/>
    <property type="project" value="TreeGrafter"/>
</dbReference>
<protein>
    <recommendedName>
        <fullName evidence="9">PX domain-containing protein</fullName>
    </recommendedName>
</protein>
<dbReference type="PANTHER" id="PTHR15706:SF2">
    <property type="entry name" value="SH3 AND PX DOMAIN-CONTAINING PROTEIN 2A"/>
    <property type="match status" value="1"/>
</dbReference>
<comment type="caution">
    <text evidence="7">The sequence shown here is derived from an EMBL/GenBank/DDBJ whole genome shotgun (WGS) entry which is preliminary data.</text>
</comment>
<keyword evidence="1 3" id="KW-0728">SH3 domain</keyword>
<sequence>MLSTLFGGSSGSRGHHTKHQHSYSQQQPQQQHHQQNHQNSRHATDTLSAPTRVSSHSTEIWNQPPKKVIKATRDYKAQFVNELEFRRGDFFYVIHDLDEFYYEVMNPIARARGLVPRSHFESLDKTANGSDTLHRGGEPRPAHQQQQHQPPPTLRRGVPSHDPRDMERPLYGGTISRNGGAEDGYDYRPSHQSISGMTVSTATNYDDYKHESAYTQGSTKSGTSSGTHSSAYSTVHSGEYPVSRSPPPSVMSNSQNQRAVPIRAPSSQAPATRPRQDSLNNGSSMSRSDHDTSSHSNHHISSNSNPHTSSHSSSHHHSHYQASSASSSVASLSKSAPSQSNKGFAGMGRQLPHPVSARVQNDELLSDGRFQYTIELHLSDDTSRVLLRMFDDFYTLHVSLLSQFAAQSGRLKDQPRTIPFLPPAPAQAKINSPLPPPASPSEIARRRAVLDTYLTDLIKLPAPIRHSPALNRFFMLRKDDNMITKSIKFDTSTALMDLISDYHSYPSLSRSVKVDDDSLVKIKVHLPGDETLAWRIHQDLPFLDFVDEVAEKIRWMHDGWAIWYKDEVGGLVKINGDIDWAVVIRGRWEKVVLYID</sequence>
<feature type="compositionally biased region" description="Basic and acidic residues" evidence="4">
    <location>
        <begin position="132"/>
        <end position="141"/>
    </location>
</feature>
<feature type="domain" description="SH3" evidence="5">
    <location>
        <begin position="64"/>
        <end position="125"/>
    </location>
</feature>
<dbReference type="PANTHER" id="PTHR15706">
    <property type="entry name" value="SH3 MULTIPLE DOMAIN"/>
    <property type="match status" value="1"/>
</dbReference>
<feature type="compositionally biased region" description="Low complexity" evidence="4">
    <location>
        <begin position="215"/>
        <end position="234"/>
    </location>
</feature>
<dbReference type="Pfam" id="PF00787">
    <property type="entry name" value="PX"/>
    <property type="match status" value="1"/>
</dbReference>
<dbReference type="InterPro" id="IPR001683">
    <property type="entry name" value="PX_dom"/>
</dbReference>
<evidence type="ECO:0000256" key="4">
    <source>
        <dbReference type="SAM" id="MobiDB-lite"/>
    </source>
</evidence>
<dbReference type="SMART" id="SM00312">
    <property type="entry name" value="PX"/>
    <property type="match status" value="1"/>
</dbReference>
<reference evidence="7 8" key="1">
    <citation type="journal article" date="2019" name="Sci. Rep.">
        <title>Comparative genomics of chytrid fungi reveal insights into the obligate biotrophic and pathogenic lifestyle of Synchytrium endobioticum.</title>
        <authorList>
            <person name="van de Vossenberg B.T.L.H."/>
            <person name="Warris S."/>
            <person name="Nguyen H.D.T."/>
            <person name="van Gent-Pelzer M.P.E."/>
            <person name="Joly D.L."/>
            <person name="van de Geest H.C."/>
            <person name="Bonants P.J.M."/>
            <person name="Smith D.S."/>
            <person name="Levesque C.A."/>
            <person name="van der Lee T.A.J."/>
        </authorList>
    </citation>
    <scope>NUCLEOTIDE SEQUENCE [LARGE SCALE GENOMIC DNA]</scope>
    <source>
        <strain evidence="7 8">CBS 809.83</strain>
    </source>
</reference>
<dbReference type="EMBL" id="QEAQ01000055">
    <property type="protein sequence ID" value="TPX57251.1"/>
    <property type="molecule type" value="Genomic_DNA"/>
</dbReference>
<feature type="compositionally biased region" description="Low complexity" evidence="4">
    <location>
        <begin position="320"/>
        <end position="341"/>
    </location>
</feature>
<dbReference type="SUPFAM" id="SSF54277">
    <property type="entry name" value="CAD &amp; PB1 domains"/>
    <property type="match status" value="1"/>
</dbReference>
<dbReference type="AlphaFoldDB" id="A0A507E0H5"/>
<evidence type="ECO:0000256" key="3">
    <source>
        <dbReference type="PROSITE-ProRule" id="PRU00192"/>
    </source>
</evidence>
<keyword evidence="2" id="KW-0677">Repeat</keyword>
<feature type="compositionally biased region" description="Basic and acidic residues" evidence="4">
    <location>
        <begin position="159"/>
        <end position="168"/>
    </location>
</feature>
<evidence type="ECO:0000313" key="7">
    <source>
        <dbReference type="EMBL" id="TPX57251.1"/>
    </source>
</evidence>
<name>A0A507E0H5_9FUNG</name>
<dbReference type="PROSITE" id="PS50002">
    <property type="entry name" value="SH3"/>
    <property type="match status" value="1"/>
</dbReference>
<dbReference type="SMART" id="SM00326">
    <property type="entry name" value="SH3"/>
    <property type="match status" value="1"/>
</dbReference>
<dbReference type="Pfam" id="PF07653">
    <property type="entry name" value="SH3_2"/>
    <property type="match status" value="1"/>
</dbReference>
<feature type="compositionally biased region" description="Low complexity" evidence="4">
    <location>
        <begin position="22"/>
        <end position="38"/>
    </location>
</feature>
<feature type="region of interest" description="Disordered" evidence="4">
    <location>
        <begin position="1"/>
        <end position="60"/>
    </location>
</feature>
<dbReference type="Gene3D" id="2.30.30.40">
    <property type="entry name" value="SH3 Domains"/>
    <property type="match status" value="1"/>
</dbReference>
<accession>A0A507E0H5</accession>
<proteinExistence type="predicted"/>
<feature type="region of interest" description="Disordered" evidence="4">
    <location>
        <begin position="122"/>
        <end position="193"/>
    </location>
</feature>
<evidence type="ECO:0000256" key="1">
    <source>
        <dbReference type="ARBA" id="ARBA00022443"/>
    </source>
</evidence>
<evidence type="ECO:0008006" key="9">
    <source>
        <dbReference type="Google" id="ProtNLM"/>
    </source>
</evidence>
<dbReference type="Gene3D" id="3.10.20.90">
    <property type="entry name" value="Phosphatidylinositol 3-kinase Catalytic Subunit, Chain A, domain 1"/>
    <property type="match status" value="1"/>
</dbReference>
<organism evidence="7 8">
    <name type="scientific">Powellomyces hirtus</name>
    <dbReference type="NCBI Taxonomy" id="109895"/>
    <lineage>
        <taxon>Eukaryota</taxon>
        <taxon>Fungi</taxon>
        <taxon>Fungi incertae sedis</taxon>
        <taxon>Chytridiomycota</taxon>
        <taxon>Chytridiomycota incertae sedis</taxon>
        <taxon>Chytridiomycetes</taxon>
        <taxon>Spizellomycetales</taxon>
        <taxon>Powellomycetaceae</taxon>
        <taxon>Powellomyces</taxon>
    </lineage>
</organism>
<dbReference type="SUPFAM" id="SSF50044">
    <property type="entry name" value="SH3-domain"/>
    <property type="match status" value="1"/>
</dbReference>
<dbReference type="InterPro" id="IPR036028">
    <property type="entry name" value="SH3-like_dom_sf"/>
</dbReference>
<dbReference type="InterPro" id="IPR051228">
    <property type="entry name" value="NADPH_Oxidase/PX-Domain"/>
</dbReference>
<dbReference type="InterPro" id="IPR036871">
    <property type="entry name" value="PX_dom_sf"/>
</dbReference>
<keyword evidence="8" id="KW-1185">Reference proteome</keyword>
<feature type="compositionally biased region" description="Low complexity" evidence="4">
    <location>
        <begin position="299"/>
        <end position="312"/>
    </location>
</feature>
<evidence type="ECO:0000259" key="5">
    <source>
        <dbReference type="PROSITE" id="PS50002"/>
    </source>
</evidence>
<feature type="region of interest" description="Disordered" evidence="4">
    <location>
        <begin position="214"/>
        <end position="351"/>
    </location>
</feature>
<gene>
    <name evidence="7" type="ORF">PhCBS80983_g03961</name>
</gene>
<dbReference type="Gene3D" id="3.30.1520.10">
    <property type="entry name" value="Phox-like domain"/>
    <property type="match status" value="1"/>
</dbReference>
<feature type="compositionally biased region" description="Polar residues" evidence="4">
    <location>
        <begin position="45"/>
        <end position="60"/>
    </location>
</feature>
<dbReference type="SUPFAM" id="SSF64268">
    <property type="entry name" value="PX domain"/>
    <property type="match status" value="1"/>
</dbReference>
<dbReference type="GO" id="GO:0035091">
    <property type="term" value="F:phosphatidylinositol binding"/>
    <property type="evidence" value="ECO:0007669"/>
    <property type="project" value="InterPro"/>
</dbReference>
<dbReference type="STRING" id="109895.A0A507E0H5"/>
<dbReference type="Proteomes" id="UP000318582">
    <property type="component" value="Unassembled WGS sequence"/>
</dbReference>
<dbReference type="InterPro" id="IPR001452">
    <property type="entry name" value="SH3_domain"/>
</dbReference>
<evidence type="ECO:0000259" key="6">
    <source>
        <dbReference type="PROSITE" id="PS50195"/>
    </source>
</evidence>
<evidence type="ECO:0000313" key="8">
    <source>
        <dbReference type="Proteomes" id="UP000318582"/>
    </source>
</evidence>
<evidence type="ECO:0000256" key="2">
    <source>
        <dbReference type="ARBA" id="ARBA00022737"/>
    </source>
</evidence>
<feature type="domain" description="PX" evidence="6">
    <location>
        <begin position="350"/>
        <end position="481"/>
    </location>
</feature>
<dbReference type="PROSITE" id="PS50195">
    <property type="entry name" value="PX"/>
    <property type="match status" value="1"/>
</dbReference>